<dbReference type="GO" id="GO:0022857">
    <property type="term" value="F:transmembrane transporter activity"/>
    <property type="evidence" value="ECO:0007669"/>
    <property type="project" value="InterPro"/>
</dbReference>
<reference evidence="2 3" key="1">
    <citation type="journal article" date="2007" name="Int. J. Syst. Evol. Microbiol.">
        <title>Oceanobacillus profundus sp. nov., isolated from a deep-sea sediment core.</title>
        <authorList>
            <person name="Kim Y.G."/>
            <person name="Choi D.H."/>
            <person name="Hyun S."/>
            <person name="Cho B.C."/>
        </authorList>
    </citation>
    <scope>NUCLEOTIDE SEQUENCE [LARGE SCALE GENOMIC DNA]</scope>
    <source>
        <strain evidence="2 3">DSM 18246</strain>
    </source>
</reference>
<dbReference type="Proteomes" id="UP000285456">
    <property type="component" value="Unassembled WGS sequence"/>
</dbReference>
<keyword evidence="3" id="KW-1185">Reference proteome</keyword>
<dbReference type="GO" id="GO:0016020">
    <property type="term" value="C:membrane"/>
    <property type="evidence" value="ECO:0007669"/>
    <property type="project" value="InterPro"/>
</dbReference>
<keyword evidence="1" id="KW-1133">Transmembrane helix</keyword>
<comment type="caution">
    <text evidence="2">The sequence shown here is derived from an EMBL/GenBank/DDBJ whole genome shotgun (WGS) entry which is preliminary data.</text>
</comment>
<protein>
    <recommendedName>
        <fullName evidence="4">Transporter</fullName>
    </recommendedName>
</protein>
<feature type="transmembrane region" description="Helical" evidence="1">
    <location>
        <begin position="116"/>
        <end position="134"/>
    </location>
</feature>
<dbReference type="AlphaFoldDB" id="A0A417YAB4"/>
<feature type="transmembrane region" description="Helical" evidence="1">
    <location>
        <begin position="31"/>
        <end position="55"/>
    </location>
</feature>
<dbReference type="PROSITE" id="PS50283">
    <property type="entry name" value="NA_SOLUT_SYMP_3"/>
    <property type="match status" value="1"/>
</dbReference>
<dbReference type="PANTHER" id="PTHR37814:SF1">
    <property type="entry name" value="MEMBRANE PROTEIN"/>
    <property type="match status" value="1"/>
</dbReference>
<dbReference type="EMBL" id="QWEH01000022">
    <property type="protein sequence ID" value="RHW29623.1"/>
    <property type="molecule type" value="Genomic_DNA"/>
</dbReference>
<gene>
    <name evidence="2" type="ORF">D1B32_21195</name>
</gene>
<feature type="transmembrane region" description="Helical" evidence="1">
    <location>
        <begin position="262"/>
        <end position="286"/>
    </location>
</feature>
<feature type="transmembrane region" description="Helical" evidence="1">
    <location>
        <begin position="298"/>
        <end position="317"/>
    </location>
</feature>
<evidence type="ECO:0000313" key="3">
    <source>
        <dbReference type="Proteomes" id="UP000285456"/>
    </source>
</evidence>
<name>A0A417YAB4_9BACI</name>
<dbReference type="InterPro" id="IPR038728">
    <property type="entry name" value="YkvI-like"/>
</dbReference>
<evidence type="ECO:0000313" key="2">
    <source>
        <dbReference type="EMBL" id="RHW29623.1"/>
    </source>
</evidence>
<evidence type="ECO:0000256" key="1">
    <source>
        <dbReference type="SAM" id="Phobius"/>
    </source>
</evidence>
<dbReference type="InterPro" id="IPR001734">
    <property type="entry name" value="Na/solute_symporter"/>
</dbReference>
<feature type="transmembrane region" description="Helical" evidence="1">
    <location>
        <begin position="146"/>
        <end position="165"/>
    </location>
</feature>
<organism evidence="2 3">
    <name type="scientific">Oceanobacillus profundus</name>
    <dbReference type="NCBI Taxonomy" id="372463"/>
    <lineage>
        <taxon>Bacteria</taxon>
        <taxon>Bacillati</taxon>
        <taxon>Bacillota</taxon>
        <taxon>Bacilli</taxon>
        <taxon>Bacillales</taxon>
        <taxon>Bacillaceae</taxon>
        <taxon>Oceanobacillus</taxon>
    </lineage>
</organism>
<feature type="transmembrane region" description="Helical" evidence="1">
    <location>
        <begin position="219"/>
        <end position="242"/>
    </location>
</feature>
<feature type="transmembrane region" description="Helical" evidence="1">
    <location>
        <begin position="86"/>
        <end position="110"/>
    </location>
</feature>
<evidence type="ECO:0008006" key="4">
    <source>
        <dbReference type="Google" id="ProtNLM"/>
    </source>
</evidence>
<dbReference type="PANTHER" id="PTHR37814">
    <property type="entry name" value="CONSERVED MEMBRANE PROTEIN"/>
    <property type="match status" value="1"/>
</dbReference>
<dbReference type="RefSeq" id="WP_095307590.1">
    <property type="nucleotide sequence ID" value="NZ_JAMAWL010000005.1"/>
</dbReference>
<sequence>MAKQIFSILLVAATYIGTIVGAGFATGKEIVTFFSVHGTFGAIGIVITGFLFIFVGTKIMIISARIGAYSYQDLNVYLFGSKGGKFVNIFMFIVVICVTSVMLSGAGAVFHEQLGLSFQFGIIITIILCYIVVLKGMRGIFAINSYIVPLMILFSLFVFISIFSGKTDGLVGQVMAILHSESWEWIISPLTYSSFNLMTALVVLVPLGNEIRDERILKWGGFLGGFGLFLILIMSHFSLSAFPATFSYDIPMAEIVKLFGTVLHVFFLLIIFGEIFNTVVGNVFGITRQLKAAFGLRYQHAVLLILFVIFVISQAGYGKLLTVLYPLFGYLGLFMLFLLIVKRMPEK</sequence>
<feature type="transmembrane region" description="Helical" evidence="1">
    <location>
        <begin position="323"/>
        <end position="341"/>
    </location>
</feature>
<proteinExistence type="predicted"/>
<keyword evidence="1" id="KW-0812">Transmembrane</keyword>
<dbReference type="OrthoDB" id="4424890at2"/>
<accession>A0A417YAB4</accession>
<keyword evidence="1" id="KW-0472">Membrane</keyword>
<feature type="transmembrane region" description="Helical" evidence="1">
    <location>
        <begin position="185"/>
        <end position="207"/>
    </location>
</feature>